<accession>A0AAJ0D5W8</accession>
<reference evidence="1" key="1">
    <citation type="submission" date="2023-04" db="EMBL/GenBank/DDBJ databases">
        <title>Black Yeasts Isolated from many extreme environments.</title>
        <authorList>
            <person name="Coleine C."/>
            <person name="Stajich J.E."/>
            <person name="Selbmann L."/>
        </authorList>
    </citation>
    <scope>NUCLEOTIDE SEQUENCE</scope>
    <source>
        <strain evidence="1">CCFEE 5312</strain>
    </source>
</reference>
<evidence type="ECO:0000313" key="2">
    <source>
        <dbReference type="Proteomes" id="UP001271007"/>
    </source>
</evidence>
<name>A0AAJ0D5W8_9PEZI</name>
<dbReference type="EMBL" id="JAWDJX010000082">
    <property type="protein sequence ID" value="KAK3046720.1"/>
    <property type="molecule type" value="Genomic_DNA"/>
</dbReference>
<dbReference type="AlphaFoldDB" id="A0AAJ0D5W8"/>
<dbReference type="Proteomes" id="UP001271007">
    <property type="component" value="Unassembled WGS sequence"/>
</dbReference>
<evidence type="ECO:0000313" key="1">
    <source>
        <dbReference type="EMBL" id="KAK3046720.1"/>
    </source>
</evidence>
<sequence length="207" mass="23502">MFTSSQIMLRQATLVFPRLAKMKNASYFAFLKETLDLPENQEALMSAQKAQVDAEFEAQFWSQWNMSEAESKTKFGEVCDRIIAIFFVFGHGPVRTEVVELQAEAGGGHPRRQRCKTDEAPSAMGIWSFGREGYQGTVCGILVRFADKISKDNPHIDFTKQSMDEAFSRALGKVNKYLSDTGHFKQMEARCLGKESSKYWRRKTGES</sequence>
<keyword evidence="2" id="KW-1185">Reference proteome</keyword>
<comment type="caution">
    <text evidence="1">The sequence shown here is derived from an EMBL/GenBank/DDBJ whole genome shotgun (WGS) entry which is preliminary data.</text>
</comment>
<protein>
    <submittedName>
        <fullName evidence="1">Uncharacterized protein</fullName>
    </submittedName>
</protein>
<gene>
    <name evidence="1" type="ORF">LTR09_011803</name>
</gene>
<organism evidence="1 2">
    <name type="scientific">Extremus antarcticus</name>
    <dbReference type="NCBI Taxonomy" id="702011"/>
    <lineage>
        <taxon>Eukaryota</taxon>
        <taxon>Fungi</taxon>
        <taxon>Dikarya</taxon>
        <taxon>Ascomycota</taxon>
        <taxon>Pezizomycotina</taxon>
        <taxon>Dothideomycetes</taxon>
        <taxon>Dothideomycetidae</taxon>
        <taxon>Mycosphaerellales</taxon>
        <taxon>Extremaceae</taxon>
        <taxon>Extremus</taxon>
    </lineage>
</organism>
<proteinExistence type="predicted"/>